<sequence>MATGDGVVTLRPARPDDAPAVAGIWRSGWRDGHLGHVPGELLAARTDASFDVRAGERTGDTVVAVVDGAVAGFVMVVGDEVEQVYVAQAHRGTAVAATLLAEAERLVRANGHSRAWLAVVAGNSRARRFYERNGWTDEGPFEHRAEGPDGPIHVPAHRYVKRLVSG</sequence>
<keyword evidence="4" id="KW-0689">Ribosomal protein</keyword>
<keyword evidence="1" id="KW-0808">Transferase</keyword>
<protein>
    <submittedName>
        <fullName evidence="4">Ribosomal protein S18 acetylase RimI-like enzyme</fullName>
    </submittedName>
</protein>
<feature type="domain" description="N-acetyltransferase" evidence="3">
    <location>
        <begin position="8"/>
        <end position="161"/>
    </location>
</feature>
<evidence type="ECO:0000313" key="5">
    <source>
        <dbReference type="Proteomes" id="UP000321261"/>
    </source>
</evidence>
<dbReference type="Gene3D" id="3.40.630.30">
    <property type="match status" value="1"/>
</dbReference>
<evidence type="ECO:0000256" key="2">
    <source>
        <dbReference type="ARBA" id="ARBA00023315"/>
    </source>
</evidence>
<evidence type="ECO:0000259" key="3">
    <source>
        <dbReference type="PROSITE" id="PS51186"/>
    </source>
</evidence>
<dbReference type="PANTHER" id="PTHR43877:SF2">
    <property type="entry name" value="AMINOALKYLPHOSPHONATE N-ACETYLTRANSFERASE-RELATED"/>
    <property type="match status" value="1"/>
</dbReference>
<keyword evidence="4" id="KW-0687">Ribonucleoprotein</keyword>
<keyword evidence="5" id="KW-1185">Reference proteome</keyword>
<dbReference type="Pfam" id="PF00583">
    <property type="entry name" value="Acetyltransf_1"/>
    <property type="match status" value="1"/>
</dbReference>
<dbReference type="RefSeq" id="WP_246170177.1">
    <property type="nucleotide sequence ID" value="NZ_VIWU01000001.1"/>
</dbReference>
<dbReference type="GO" id="GO:0016747">
    <property type="term" value="F:acyltransferase activity, transferring groups other than amino-acyl groups"/>
    <property type="evidence" value="ECO:0007669"/>
    <property type="project" value="InterPro"/>
</dbReference>
<evidence type="ECO:0000313" key="4">
    <source>
        <dbReference type="EMBL" id="TWF74726.1"/>
    </source>
</evidence>
<dbReference type="InterPro" id="IPR016181">
    <property type="entry name" value="Acyl_CoA_acyltransferase"/>
</dbReference>
<dbReference type="InterPro" id="IPR000182">
    <property type="entry name" value="GNAT_dom"/>
</dbReference>
<dbReference type="PROSITE" id="PS51186">
    <property type="entry name" value="GNAT"/>
    <property type="match status" value="1"/>
</dbReference>
<organism evidence="4 5">
    <name type="scientific">Pseudonocardia hierapolitana</name>
    <dbReference type="NCBI Taxonomy" id="1128676"/>
    <lineage>
        <taxon>Bacteria</taxon>
        <taxon>Bacillati</taxon>
        <taxon>Actinomycetota</taxon>
        <taxon>Actinomycetes</taxon>
        <taxon>Pseudonocardiales</taxon>
        <taxon>Pseudonocardiaceae</taxon>
        <taxon>Pseudonocardia</taxon>
    </lineage>
</organism>
<dbReference type="Proteomes" id="UP000321261">
    <property type="component" value="Unassembled WGS sequence"/>
</dbReference>
<accession>A0A561SIL8</accession>
<evidence type="ECO:0000256" key="1">
    <source>
        <dbReference type="ARBA" id="ARBA00022679"/>
    </source>
</evidence>
<name>A0A561SIL8_9PSEU</name>
<proteinExistence type="predicted"/>
<dbReference type="AlphaFoldDB" id="A0A561SIL8"/>
<reference evidence="4 5" key="1">
    <citation type="submission" date="2019-06" db="EMBL/GenBank/DDBJ databases">
        <title>Sequencing the genomes of 1000 actinobacteria strains.</title>
        <authorList>
            <person name="Klenk H.-P."/>
        </authorList>
    </citation>
    <scope>NUCLEOTIDE SEQUENCE [LARGE SCALE GENOMIC DNA]</scope>
    <source>
        <strain evidence="4 5">DSM 45671</strain>
    </source>
</reference>
<dbReference type="PANTHER" id="PTHR43877">
    <property type="entry name" value="AMINOALKYLPHOSPHONATE N-ACETYLTRANSFERASE-RELATED-RELATED"/>
    <property type="match status" value="1"/>
</dbReference>
<gene>
    <name evidence="4" type="ORF">FHX44_11608</name>
</gene>
<comment type="caution">
    <text evidence="4">The sequence shown here is derived from an EMBL/GenBank/DDBJ whole genome shotgun (WGS) entry which is preliminary data.</text>
</comment>
<keyword evidence="2" id="KW-0012">Acyltransferase</keyword>
<dbReference type="EMBL" id="VIWU01000001">
    <property type="protein sequence ID" value="TWF74726.1"/>
    <property type="molecule type" value="Genomic_DNA"/>
</dbReference>
<dbReference type="GO" id="GO:0005840">
    <property type="term" value="C:ribosome"/>
    <property type="evidence" value="ECO:0007669"/>
    <property type="project" value="UniProtKB-KW"/>
</dbReference>
<dbReference type="InterPro" id="IPR050832">
    <property type="entry name" value="Bact_Acetyltransf"/>
</dbReference>
<dbReference type="SUPFAM" id="SSF55729">
    <property type="entry name" value="Acyl-CoA N-acyltransferases (Nat)"/>
    <property type="match status" value="1"/>
</dbReference>